<organism evidence="4">
    <name type="scientific">hydrothermal vent metagenome</name>
    <dbReference type="NCBI Taxonomy" id="652676"/>
    <lineage>
        <taxon>unclassified sequences</taxon>
        <taxon>metagenomes</taxon>
        <taxon>ecological metagenomes</taxon>
    </lineage>
</organism>
<dbReference type="PANTHER" id="PTHR45228">
    <property type="entry name" value="CYCLIC DI-GMP PHOSPHODIESTERASE TM_0186-RELATED"/>
    <property type="match status" value="1"/>
</dbReference>
<proteinExistence type="predicted"/>
<dbReference type="CDD" id="cd00077">
    <property type="entry name" value="HDc"/>
    <property type="match status" value="1"/>
</dbReference>
<dbReference type="PROSITE" id="PS51832">
    <property type="entry name" value="HD_GYP"/>
    <property type="match status" value="1"/>
</dbReference>
<evidence type="ECO:0000259" key="2">
    <source>
        <dbReference type="PROSITE" id="PS50110"/>
    </source>
</evidence>
<evidence type="ECO:0000313" key="4">
    <source>
        <dbReference type="EMBL" id="VAW77737.1"/>
    </source>
</evidence>
<dbReference type="SMART" id="SM00471">
    <property type="entry name" value="HDc"/>
    <property type="match status" value="1"/>
</dbReference>
<dbReference type="GO" id="GO:0000160">
    <property type="term" value="P:phosphorelay signal transduction system"/>
    <property type="evidence" value="ECO:0007669"/>
    <property type="project" value="InterPro"/>
</dbReference>
<sequence>MKKHLILIVDDQATSRHVLTRIVSSVSQKLVIVTKDSATSALIWLKSHTPQLILSDYKMPAMDGLEFLRRTRQDKALTYVPFVIITSLEQRAIRTQALQDGATDFLSKPIDPAECRARFNNLLELQEQRLLLQDKAALLEKQVHAATQEIRWREEEALLLLARAGEYRDEETGNHVIRMAQYSRLIAEELGLPTKTCETIELAAPMHDIGKIGIPDGILRKNAALTDAEFATMKRHSYIGYKILSTSSSRIIEMGAMIALGHHEKYNGSGYPNKLAGNAIPLTCRIVAVADVFDALCSKRVYKRAWSMEEAVNYLTVQKGEHFDAQCVDALLQRLDDILAIRARYQGEDEHTEAMPEAQTYRSA</sequence>
<dbReference type="InterPro" id="IPR052020">
    <property type="entry name" value="Cyclic_di-GMP/3'3'-cGAMP_PDE"/>
</dbReference>
<dbReference type="InterPro" id="IPR011006">
    <property type="entry name" value="CheY-like_superfamily"/>
</dbReference>
<dbReference type="InterPro" id="IPR001789">
    <property type="entry name" value="Sig_transdc_resp-reg_receiver"/>
</dbReference>
<dbReference type="SMART" id="SM00448">
    <property type="entry name" value="REC"/>
    <property type="match status" value="1"/>
</dbReference>
<feature type="domain" description="Response regulatory" evidence="2">
    <location>
        <begin position="5"/>
        <end position="123"/>
    </location>
</feature>
<dbReference type="Pfam" id="PF00072">
    <property type="entry name" value="Response_reg"/>
    <property type="match status" value="1"/>
</dbReference>
<protein>
    <submittedName>
        <fullName evidence="4">Response regulator</fullName>
    </submittedName>
</protein>
<dbReference type="AlphaFoldDB" id="A0A3B0YQG0"/>
<dbReference type="PROSITE" id="PS50110">
    <property type="entry name" value="RESPONSE_REGULATORY"/>
    <property type="match status" value="1"/>
</dbReference>
<reference evidence="4" key="1">
    <citation type="submission" date="2018-06" db="EMBL/GenBank/DDBJ databases">
        <authorList>
            <person name="Zhirakovskaya E."/>
        </authorList>
    </citation>
    <scope>NUCLEOTIDE SEQUENCE</scope>
</reference>
<evidence type="ECO:0000259" key="3">
    <source>
        <dbReference type="PROSITE" id="PS51832"/>
    </source>
</evidence>
<dbReference type="SUPFAM" id="SSF52172">
    <property type="entry name" value="CheY-like"/>
    <property type="match status" value="1"/>
</dbReference>
<dbReference type="Pfam" id="PF13487">
    <property type="entry name" value="HD_5"/>
    <property type="match status" value="1"/>
</dbReference>
<dbReference type="SUPFAM" id="SSF109604">
    <property type="entry name" value="HD-domain/PDEase-like"/>
    <property type="match status" value="1"/>
</dbReference>
<feature type="domain" description="HD-GYP" evidence="3">
    <location>
        <begin position="150"/>
        <end position="347"/>
    </location>
</feature>
<accession>A0A3B0YQG0</accession>
<name>A0A3B0YQG0_9ZZZZ</name>
<evidence type="ECO:0000256" key="1">
    <source>
        <dbReference type="SAM" id="Coils"/>
    </source>
</evidence>
<gene>
    <name evidence="4" type="ORF">MNBD_GAMMA13-2002</name>
</gene>
<dbReference type="InterPro" id="IPR003607">
    <property type="entry name" value="HD/PDEase_dom"/>
</dbReference>
<keyword evidence="1" id="KW-0175">Coiled coil</keyword>
<dbReference type="InterPro" id="IPR037522">
    <property type="entry name" value="HD_GYP_dom"/>
</dbReference>
<dbReference type="Gene3D" id="3.40.50.2300">
    <property type="match status" value="1"/>
</dbReference>
<feature type="coiled-coil region" evidence="1">
    <location>
        <begin position="122"/>
        <end position="149"/>
    </location>
</feature>
<dbReference type="EMBL" id="UOFK01000125">
    <property type="protein sequence ID" value="VAW77737.1"/>
    <property type="molecule type" value="Genomic_DNA"/>
</dbReference>
<dbReference type="Gene3D" id="1.10.3210.10">
    <property type="entry name" value="Hypothetical protein af1432"/>
    <property type="match status" value="1"/>
</dbReference>
<dbReference type="PANTHER" id="PTHR45228:SF1">
    <property type="entry name" value="CYCLIC DI-GMP PHOSPHODIESTERASE TM_0186"/>
    <property type="match status" value="1"/>
</dbReference>